<dbReference type="Proteomes" id="UP000014540">
    <property type="component" value="Unassembled WGS sequence"/>
</dbReference>
<feature type="transmembrane region" description="Helical" evidence="1">
    <location>
        <begin position="429"/>
        <end position="448"/>
    </location>
</feature>
<dbReference type="EMBL" id="AKWZ02000011">
    <property type="protein sequence ID" value="EPG72543.1"/>
    <property type="molecule type" value="Genomic_DNA"/>
</dbReference>
<organism evidence="2 3">
    <name type="scientific">Leptospira fainei serovar Hurstbridge str. BUT 6</name>
    <dbReference type="NCBI Taxonomy" id="1193011"/>
    <lineage>
        <taxon>Bacteria</taxon>
        <taxon>Pseudomonadati</taxon>
        <taxon>Spirochaetota</taxon>
        <taxon>Spirochaetia</taxon>
        <taxon>Leptospirales</taxon>
        <taxon>Leptospiraceae</taxon>
        <taxon>Leptospira</taxon>
    </lineage>
</organism>
<reference evidence="2" key="1">
    <citation type="submission" date="2013-04" db="EMBL/GenBank/DDBJ databases">
        <authorList>
            <person name="Harkins D.M."/>
            <person name="Durkin A.S."/>
            <person name="Selengut J.D."/>
            <person name="Sanka R."/>
            <person name="DePew J."/>
            <person name="Purushe J."/>
            <person name="Ahmed A."/>
            <person name="van der Linden H."/>
            <person name="Goris M.G.A."/>
            <person name="Hartskeerl R.A."/>
            <person name="Vinetz J.M."/>
            <person name="Sutton G.G."/>
            <person name="Nelson W.C."/>
            <person name="Fouts D.E."/>
        </authorList>
    </citation>
    <scope>NUCLEOTIDE SEQUENCE [LARGE SCALE GENOMIC DNA]</scope>
    <source>
        <strain evidence="2">BUT 6</strain>
    </source>
</reference>
<keyword evidence="1" id="KW-0812">Transmembrane</keyword>
<proteinExistence type="predicted"/>
<name>S3UTH6_9LEPT</name>
<accession>S3UTH6</accession>
<dbReference type="PANTHER" id="PTHR40940">
    <property type="entry name" value="PROTEIN BATD-RELATED"/>
    <property type="match status" value="1"/>
</dbReference>
<sequence>MVNLYRIVLLFTFFSLPLFAGEPRFYLSQSRAELGDPVFAVFELEGAAQVRILEKEFQGNGIKAVYWGMEDNTTILNYKAYRKKLLKYRLVVSAPGKYSVPEIELEVDGKRVHSGILAVEFGAKRSSPRGPGSIWSRFFSNESDQGPADENLKVVFQLDKKEVWTGQPVLGFFTLYYKDIVRPYFDRDPASSIEFPYFRSEILSGMSLNIPEAVVYEGVLYETFPYNKEFFILTPLKSGEYSLGLTSFHLEGQLQSYFHMRTLRSIPGKIHVRPLPSPSSANFGGAVGKFQIEAKDAPEEAREGEPFLFKIVIKGKGNLAPVQDPIRQGCGQADCFPDITLVQSSPQREFRELDPGEYGFSLNYSYVYSVLPGKQGLWNPGKLPFVFFDPYSGAYSEVSIRLPSVKIGPRSLKAADPVRETGEIIKVKTVIIVALFFGLAGAATVWFFRLRRIRKHEELLKRLDDWIGSKRGLVLKHSILAKGVSEDDASLLIGWKSASSSLVALYPKLDSISKTYLLRSAELILGDAQQKESL</sequence>
<keyword evidence="1" id="KW-1133">Transmembrane helix</keyword>
<keyword evidence="3" id="KW-1185">Reference proteome</keyword>
<dbReference type="AlphaFoldDB" id="S3UTH6"/>
<dbReference type="InterPro" id="IPR025738">
    <property type="entry name" value="BatD"/>
</dbReference>
<keyword evidence="1" id="KW-0472">Membrane</keyword>
<dbReference type="STRING" id="1193011.LEP1GSC058_1149"/>
<gene>
    <name evidence="2" type="ORF">LEP1GSC058_1149</name>
</gene>
<evidence type="ECO:0000256" key="1">
    <source>
        <dbReference type="SAM" id="Phobius"/>
    </source>
</evidence>
<protein>
    <submittedName>
        <fullName evidence="2">Oxygen tolerance protein</fullName>
    </submittedName>
</protein>
<evidence type="ECO:0000313" key="3">
    <source>
        <dbReference type="Proteomes" id="UP000014540"/>
    </source>
</evidence>
<comment type="caution">
    <text evidence="2">The sequence shown here is derived from an EMBL/GenBank/DDBJ whole genome shotgun (WGS) entry which is preliminary data.</text>
</comment>
<dbReference type="PANTHER" id="PTHR40940:SF2">
    <property type="entry name" value="BATD"/>
    <property type="match status" value="1"/>
</dbReference>
<evidence type="ECO:0000313" key="2">
    <source>
        <dbReference type="EMBL" id="EPG72543.1"/>
    </source>
</evidence>